<dbReference type="InterPro" id="IPR017853">
    <property type="entry name" value="GH"/>
</dbReference>
<keyword evidence="4 6" id="KW-0378">Hydrolase</keyword>
<dbReference type="EC" id="3.2.1.23" evidence="3 6"/>
<dbReference type="CDD" id="cd03143">
    <property type="entry name" value="A4_beta-galactosidase_middle_domain"/>
    <property type="match status" value="1"/>
</dbReference>
<dbReference type="Gene3D" id="3.20.20.80">
    <property type="entry name" value="Glycosidases"/>
    <property type="match status" value="1"/>
</dbReference>
<evidence type="ECO:0000256" key="2">
    <source>
        <dbReference type="ARBA" id="ARBA00005940"/>
    </source>
</evidence>
<feature type="domain" description="Glycoside hydrolase family 42 N-terminal" evidence="7">
    <location>
        <begin position="14"/>
        <end position="391"/>
    </location>
</feature>
<dbReference type="Pfam" id="PF02449">
    <property type="entry name" value="Glyco_hydro_42"/>
    <property type="match status" value="1"/>
</dbReference>
<evidence type="ECO:0000256" key="1">
    <source>
        <dbReference type="ARBA" id="ARBA00001412"/>
    </source>
</evidence>
<evidence type="ECO:0000259" key="7">
    <source>
        <dbReference type="Pfam" id="PF02449"/>
    </source>
</evidence>
<dbReference type="Pfam" id="PF08532">
    <property type="entry name" value="Glyco_hydro_42M"/>
    <property type="match status" value="1"/>
</dbReference>
<feature type="domain" description="Beta-galactosidase C-terminal" evidence="9">
    <location>
        <begin position="625"/>
        <end position="682"/>
    </location>
</feature>
<dbReference type="EMBL" id="JBHSLD010000006">
    <property type="protein sequence ID" value="MFC5380182.1"/>
    <property type="molecule type" value="Genomic_DNA"/>
</dbReference>
<accession>A0ABW0GLE4</accession>
<organism evidence="10 11">
    <name type="scientific">Aquipuribacter nitratireducens</name>
    <dbReference type="NCBI Taxonomy" id="650104"/>
    <lineage>
        <taxon>Bacteria</taxon>
        <taxon>Bacillati</taxon>
        <taxon>Actinomycetota</taxon>
        <taxon>Actinomycetes</taxon>
        <taxon>Micrococcales</taxon>
        <taxon>Intrasporangiaceae</taxon>
        <taxon>Aquipuribacter</taxon>
    </lineage>
</organism>
<evidence type="ECO:0000256" key="3">
    <source>
        <dbReference type="ARBA" id="ARBA00012756"/>
    </source>
</evidence>
<comment type="catalytic activity">
    <reaction evidence="1 6">
        <text>Hydrolysis of terminal non-reducing beta-D-galactose residues in beta-D-galactosides.</text>
        <dbReference type="EC" id="3.2.1.23"/>
    </reaction>
</comment>
<evidence type="ECO:0000313" key="10">
    <source>
        <dbReference type="EMBL" id="MFC5380182.1"/>
    </source>
</evidence>
<dbReference type="Gene3D" id="2.60.40.1180">
    <property type="entry name" value="Golgi alpha-mannosidase II"/>
    <property type="match status" value="1"/>
</dbReference>
<dbReference type="RefSeq" id="WP_340267077.1">
    <property type="nucleotide sequence ID" value="NZ_JBBEOG010000001.1"/>
</dbReference>
<dbReference type="Gene3D" id="3.40.50.880">
    <property type="match status" value="1"/>
</dbReference>
<evidence type="ECO:0000313" key="11">
    <source>
        <dbReference type="Proteomes" id="UP001596122"/>
    </source>
</evidence>
<sequence length="688" mass="74210">MRTWPSDRVVLGGDYNPEQWPDATLDDDVARMRECGVGFATVGVFSWALLEPEPGRYETAWLDRVLDRLHDAGIAVDLATATAAPPPWFARLHPDAMPVTRDGTRLSHGSRQTWCPSSPDYRRRSLALVELLARRYAGHPALAMWHVGNEFGCHNLMCFCDTSAAHFRTWLQGRYGTTADPADALDSLNEAWGTTFWSQRYTSWDDVVPPRATTAIPNPTAELDWRRFCSDASLEQHLAERDLLHELSPGVPVTTNFMVGFSFDGLDYHRWAPHQDVVSNDHYLAAHLPDAHVELAMSADITRGLAGGDPWVLMEHSTSAVNWQPVNTAKPRGQMLRDSLSHVARGADAVGFFQWRASRAGAEKYHSALLPHAGTDSRRWQEVVELGRVLDAVSEAAGSRTEAHVALVHDYDSLWTTDAASTPSTLHRYRDELRAWYGAAWRAGLTVCGEHPEADLSRYRVVLVPSLHLVSDAGAASIAAAAEAGAQVLVTYFSGTVDPDDHIRLGGYPGAFRDLLGVRVEEFVPLLPGTTTALRTPPGSAVPALDRVRGSVWSEWGRAEPGTEVVAEFADGPCAGDPAVTRRAVGAGSAWYCATRLPDDGTDALVAALAAAAGVRPVVPGLPPGVDAVRRRGDGGSWVFVLDHTGEGARVPLAGTDLVTGRACSAEEPLVVGPGGVAVVREGPGGSP</sequence>
<gene>
    <name evidence="10" type="ORF">ACFPJ6_05220</name>
</gene>
<protein>
    <recommendedName>
        <fullName evidence="3 6">Beta-galactosidase</fullName>
        <shortName evidence="6">Beta-gal</shortName>
        <ecNumber evidence="3 6">3.2.1.23</ecNumber>
    </recommendedName>
</protein>
<dbReference type="Proteomes" id="UP001596122">
    <property type="component" value="Unassembled WGS sequence"/>
</dbReference>
<dbReference type="SUPFAM" id="SSF52317">
    <property type="entry name" value="Class I glutamine amidotransferase-like"/>
    <property type="match status" value="1"/>
</dbReference>
<comment type="caution">
    <text evidence="10">The sequence shown here is derived from an EMBL/GenBank/DDBJ whole genome shotgun (WGS) entry which is preliminary data.</text>
</comment>
<dbReference type="InterPro" id="IPR003476">
    <property type="entry name" value="Glyco_hydro_42"/>
</dbReference>
<evidence type="ECO:0000259" key="9">
    <source>
        <dbReference type="Pfam" id="PF08533"/>
    </source>
</evidence>
<comment type="similarity">
    <text evidence="2 6">Belongs to the glycosyl hydrolase 42 family.</text>
</comment>
<dbReference type="Pfam" id="PF08533">
    <property type="entry name" value="Glyco_hydro_42C"/>
    <property type="match status" value="1"/>
</dbReference>
<evidence type="ECO:0000256" key="4">
    <source>
        <dbReference type="ARBA" id="ARBA00022801"/>
    </source>
</evidence>
<dbReference type="PIRSF" id="PIRSF001084">
    <property type="entry name" value="B-galactosidase"/>
    <property type="match status" value="1"/>
</dbReference>
<dbReference type="InterPro" id="IPR029062">
    <property type="entry name" value="Class_I_gatase-like"/>
</dbReference>
<dbReference type="InterPro" id="IPR013780">
    <property type="entry name" value="Glyco_hydro_b"/>
</dbReference>
<name>A0ABW0GLE4_9MICO</name>
<keyword evidence="11" id="KW-1185">Reference proteome</keyword>
<evidence type="ECO:0000259" key="8">
    <source>
        <dbReference type="Pfam" id="PF08532"/>
    </source>
</evidence>
<keyword evidence="5 6" id="KW-0326">Glycosidase</keyword>
<reference evidence="11" key="1">
    <citation type="journal article" date="2019" name="Int. J. Syst. Evol. Microbiol.">
        <title>The Global Catalogue of Microorganisms (GCM) 10K type strain sequencing project: providing services to taxonomists for standard genome sequencing and annotation.</title>
        <authorList>
            <consortium name="The Broad Institute Genomics Platform"/>
            <consortium name="The Broad Institute Genome Sequencing Center for Infectious Disease"/>
            <person name="Wu L."/>
            <person name="Ma J."/>
        </authorList>
    </citation>
    <scope>NUCLEOTIDE SEQUENCE [LARGE SCALE GENOMIC DNA]</scope>
    <source>
        <strain evidence="11">CCUG 43114</strain>
    </source>
</reference>
<dbReference type="PANTHER" id="PTHR36447:SF1">
    <property type="entry name" value="BETA-GALACTOSIDASE GANA"/>
    <property type="match status" value="1"/>
</dbReference>
<feature type="domain" description="Beta-galactosidase trimerisation" evidence="8">
    <location>
        <begin position="403"/>
        <end position="615"/>
    </location>
</feature>
<evidence type="ECO:0000256" key="6">
    <source>
        <dbReference type="PIRNR" id="PIRNR001084"/>
    </source>
</evidence>
<dbReference type="InterPro" id="IPR013739">
    <property type="entry name" value="Beta_galactosidase_C"/>
</dbReference>
<proteinExistence type="inferred from homology"/>
<evidence type="ECO:0000256" key="5">
    <source>
        <dbReference type="ARBA" id="ARBA00023295"/>
    </source>
</evidence>
<dbReference type="InterPro" id="IPR013738">
    <property type="entry name" value="Beta_galactosidase_Trimer"/>
</dbReference>
<dbReference type="InterPro" id="IPR013529">
    <property type="entry name" value="Glyco_hydro_42_N"/>
</dbReference>
<dbReference type="PANTHER" id="PTHR36447">
    <property type="entry name" value="BETA-GALACTOSIDASE GANA"/>
    <property type="match status" value="1"/>
</dbReference>
<dbReference type="SUPFAM" id="SSF51445">
    <property type="entry name" value="(Trans)glycosidases"/>
    <property type="match status" value="1"/>
</dbReference>